<organism evidence="2 3">
    <name type="scientific">Ascobolus immersus RN42</name>
    <dbReference type="NCBI Taxonomy" id="1160509"/>
    <lineage>
        <taxon>Eukaryota</taxon>
        <taxon>Fungi</taxon>
        <taxon>Dikarya</taxon>
        <taxon>Ascomycota</taxon>
        <taxon>Pezizomycotina</taxon>
        <taxon>Pezizomycetes</taxon>
        <taxon>Pezizales</taxon>
        <taxon>Ascobolaceae</taxon>
        <taxon>Ascobolus</taxon>
    </lineage>
</organism>
<protein>
    <submittedName>
        <fullName evidence="2">Uncharacterized protein</fullName>
    </submittedName>
</protein>
<evidence type="ECO:0000256" key="1">
    <source>
        <dbReference type="SAM" id="MobiDB-lite"/>
    </source>
</evidence>
<dbReference type="EMBL" id="ML119780">
    <property type="protein sequence ID" value="RPA74778.1"/>
    <property type="molecule type" value="Genomic_DNA"/>
</dbReference>
<name>A0A3N4HQK4_ASCIM</name>
<evidence type="ECO:0000313" key="2">
    <source>
        <dbReference type="EMBL" id="RPA74778.1"/>
    </source>
</evidence>
<dbReference type="AlphaFoldDB" id="A0A3N4HQK4"/>
<proteinExistence type="predicted"/>
<feature type="region of interest" description="Disordered" evidence="1">
    <location>
        <begin position="347"/>
        <end position="369"/>
    </location>
</feature>
<accession>A0A3N4HQK4</accession>
<sequence>MPQFTIPVKYHIPEPNEVDLSVQRRLFCGTRVLSNKYLHISNAMLEKMFATPSDSNKPHHGQSYDKWLHAIEYKTSGGMTPEGLYRSPATGRNDYSPASRLDESPTSSPVMASTGVPKSREEIELETVRELLVINAFDINYMFAVAKNICLHRMSWEKTKLAEYCVREALGIDVDHPYWTLCVDLCSRNRDTWQNRTLKYAHNQAKLYLFNTVSGKQLLTDRKSKAWISYDANSDRNIFIAPSDGLINEGFMTLQKAKIIFHELIAGIDEKELENDDSPTAFGQLLMYKAISYIQLEITYILAFWTNFDTMGYTKYQGMRHCRDKTNLLSYIPSIDTQTNHWVTLRRRQSGSTPGSQATLNGSQGQGQTGADEVLREKVGLLFPMVVGKSYGATRRIMSVQPIKATSNAVLLPTTLFPADEESD</sequence>
<feature type="region of interest" description="Disordered" evidence="1">
    <location>
        <begin position="79"/>
        <end position="119"/>
    </location>
</feature>
<feature type="compositionally biased region" description="Polar residues" evidence="1">
    <location>
        <begin position="350"/>
        <end position="363"/>
    </location>
</feature>
<dbReference type="Proteomes" id="UP000275078">
    <property type="component" value="Unassembled WGS sequence"/>
</dbReference>
<gene>
    <name evidence="2" type="ORF">BJ508DRAFT_312555</name>
</gene>
<reference evidence="2 3" key="1">
    <citation type="journal article" date="2018" name="Nat. Ecol. Evol.">
        <title>Pezizomycetes genomes reveal the molecular basis of ectomycorrhizal truffle lifestyle.</title>
        <authorList>
            <person name="Murat C."/>
            <person name="Payen T."/>
            <person name="Noel B."/>
            <person name="Kuo A."/>
            <person name="Morin E."/>
            <person name="Chen J."/>
            <person name="Kohler A."/>
            <person name="Krizsan K."/>
            <person name="Balestrini R."/>
            <person name="Da Silva C."/>
            <person name="Montanini B."/>
            <person name="Hainaut M."/>
            <person name="Levati E."/>
            <person name="Barry K.W."/>
            <person name="Belfiori B."/>
            <person name="Cichocki N."/>
            <person name="Clum A."/>
            <person name="Dockter R.B."/>
            <person name="Fauchery L."/>
            <person name="Guy J."/>
            <person name="Iotti M."/>
            <person name="Le Tacon F."/>
            <person name="Lindquist E.A."/>
            <person name="Lipzen A."/>
            <person name="Malagnac F."/>
            <person name="Mello A."/>
            <person name="Molinier V."/>
            <person name="Miyauchi S."/>
            <person name="Poulain J."/>
            <person name="Riccioni C."/>
            <person name="Rubini A."/>
            <person name="Sitrit Y."/>
            <person name="Splivallo R."/>
            <person name="Traeger S."/>
            <person name="Wang M."/>
            <person name="Zifcakova L."/>
            <person name="Wipf D."/>
            <person name="Zambonelli A."/>
            <person name="Paolocci F."/>
            <person name="Nowrousian M."/>
            <person name="Ottonello S."/>
            <person name="Baldrian P."/>
            <person name="Spatafora J.W."/>
            <person name="Henrissat B."/>
            <person name="Nagy L.G."/>
            <person name="Aury J.M."/>
            <person name="Wincker P."/>
            <person name="Grigoriev I.V."/>
            <person name="Bonfante P."/>
            <person name="Martin F.M."/>
        </authorList>
    </citation>
    <scope>NUCLEOTIDE SEQUENCE [LARGE SCALE GENOMIC DNA]</scope>
    <source>
        <strain evidence="2 3">RN42</strain>
    </source>
</reference>
<evidence type="ECO:0000313" key="3">
    <source>
        <dbReference type="Proteomes" id="UP000275078"/>
    </source>
</evidence>
<keyword evidence="3" id="KW-1185">Reference proteome</keyword>